<accession>A0A388JNU0</accession>
<dbReference type="Proteomes" id="UP000265515">
    <property type="component" value="Unassembled WGS sequence"/>
</dbReference>
<evidence type="ECO:0000313" key="2">
    <source>
        <dbReference type="Proteomes" id="UP000265515"/>
    </source>
</evidence>
<protein>
    <submittedName>
        <fullName evidence="1">Uncharacterized protein</fullName>
    </submittedName>
</protein>
<comment type="caution">
    <text evidence="1">The sequence shown here is derived from an EMBL/GenBank/DDBJ whole genome shotgun (WGS) entry which is preliminary data.</text>
</comment>
<gene>
    <name evidence="1" type="ORF">CBR_g38400</name>
</gene>
<dbReference type="EMBL" id="BFEA01000004">
    <property type="protein sequence ID" value="GBG59372.1"/>
    <property type="molecule type" value="Genomic_DNA"/>
</dbReference>
<sequence>MALTFKTNICLPACLFAVGDGIQRLGSYNKNIRAQVTASVAVGVPPRLRPGTGVSPFYWWGAAPAGNPLQHPFDTVLLMTEKHSPPKTKQFAHPPAVPNWALSLGGHGALVCSLPASYLSPSPVSGYILLWAGHLLFPL</sequence>
<evidence type="ECO:0000313" key="1">
    <source>
        <dbReference type="EMBL" id="GBG59372.1"/>
    </source>
</evidence>
<organism evidence="1 2">
    <name type="scientific">Chara braunii</name>
    <name type="common">Braun's stonewort</name>
    <dbReference type="NCBI Taxonomy" id="69332"/>
    <lineage>
        <taxon>Eukaryota</taxon>
        <taxon>Viridiplantae</taxon>
        <taxon>Streptophyta</taxon>
        <taxon>Charophyceae</taxon>
        <taxon>Charales</taxon>
        <taxon>Characeae</taxon>
        <taxon>Chara</taxon>
    </lineage>
</organism>
<name>A0A388JNU0_CHABU</name>
<dbReference type="AlphaFoldDB" id="A0A388JNU0"/>
<reference evidence="1 2" key="1">
    <citation type="journal article" date="2018" name="Cell">
        <title>The Chara Genome: Secondary Complexity and Implications for Plant Terrestrialization.</title>
        <authorList>
            <person name="Nishiyama T."/>
            <person name="Sakayama H."/>
            <person name="Vries J.D."/>
            <person name="Buschmann H."/>
            <person name="Saint-Marcoux D."/>
            <person name="Ullrich K.K."/>
            <person name="Haas F.B."/>
            <person name="Vanderstraeten L."/>
            <person name="Becker D."/>
            <person name="Lang D."/>
            <person name="Vosolsobe S."/>
            <person name="Rombauts S."/>
            <person name="Wilhelmsson P.K.I."/>
            <person name="Janitza P."/>
            <person name="Kern R."/>
            <person name="Heyl A."/>
            <person name="Rumpler F."/>
            <person name="Villalobos L.I.A.C."/>
            <person name="Clay J.M."/>
            <person name="Skokan R."/>
            <person name="Toyoda A."/>
            <person name="Suzuki Y."/>
            <person name="Kagoshima H."/>
            <person name="Schijlen E."/>
            <person name="Tajeshwar N."/>
            <person name="Catarino B."/>
            <person name="Hetherington A.J."/>
            <person name="Saltykova A."/>
            <person name="Bonnot C."/>
            <person name="Breuninger H."/>
            <person name="Symeonidi A."/>
            <person name="Radhakrishnan G.V."/>
            <person name="Van Nieuwerburgh F."/>
            <person name="Deforce D."/>
            <person name="Chang C."/>
            <person name="Karol K.G."/>
            <person name="Hedrich R."/>
            <person name="Ulvskov P."/>
            <person name="Glockner G."/>
            <person name="Delwiche C.F."/>
            <person name="Petrasek J."/>
            <person name="Van de Peer Y."/>
            <person name="Friml J."/>
            <person name="Beilby M."/>
            <person name="Dolan L."/>
            <person name="Kohara Y."/>
            <person name="Sugano S."/>
            <person name="Fujiyama A."/>
            <person name="Delaux P.-M."/>
            <person name="Quint M."/>
            <person name="TheiBen G."/>
            <person name="Hagemann M."/>
            <person name="Harholt J."/>
            <person name="Dunand C."/>
            <person name="Zachgo S."/>
            <person name="Langdale J."/>
            <person name="Maumus F."/>
            <person name="Straeten D.V.D."/>
            <person name="Gould S.B."/>
            <person name="Rensing S.A."/>
        </authorList>
    </citation>
    <scope>NUCLEOTIDE SEQUENCE [LARGE SCALE GENOMIC DNA]</scope>
    <source>
        <strain evidence="1 2">S276</strain>
    </source>
</reference>
<keyword evidence="2" id="KW-1185">Reference proteome</keyword>
<proteinExistence type="predicted"/>
<dbReference type="Gramene" id="GBG59372">
    <property type="protein sequence ID" value="GBG59372"/>
    <property type="gene ID" value="CBR_g38400"/>
</dbReference>